<dbReference type="EMBL" id="AZJT01000025">
    <property type="protein sequence ID" value="ETW90535.1"/>
    <property type="molecule type" value="Genomic_DNA"/>
</dbReference>
<dbReference type="SUPFAM" id="SSF47413">
    <property type="entry name" value="lambda repressor-like DNA-binding domains"/>
    <property type="match status" value="1"/>
</dbReference>
<sequence length="284" mass="33375">MTNREKFKAIRKQRKLSLKALGEIAGSATSISDFENGHTTLSNDVLFRLLGFMLVEINEFFEWKDFRDKDFYQLTEQLEEALNNKDTQILSELKSYLYELSDQKGQYIYKIIARVLEVIICELKQLTVPQDTIFQLTDYFISLEYWTNLDVGLLGNLVPYFTSDALIVLTNTILEDTPQSLKNNLDRIKIDTVLNCLSVFLERKERNASQKLLTLLFNKNYPTYFSFEKLYLHELKAIFDYLWVDKEEALKIHQTILETINIIFNPEAVKEWDDNFRKNTSQLA</sequence>
<dbReference type="PANTHER" id="PTHR37038">
    <property type="entry name" value="TRANSCRIPTIONAL REGULATOR-RELATED"/>
    <property type="match status" value="1"/>
</dbReference>
<dbReference type="InterPro" id="IPR010057">
    <property type="entry name" value="Transcription_activator_Rgg_C"/>
</dbReference>
<dbReference type="PATRIC" id="fig|1433289.7.peg.797"/>
<dbReference type="InterPro" id="IPR001387">
    <property type="entry name" value="Cro/C1-type_HTH"/>
</dbReference>
<feature type="domain" description="HTH cro/C1-type" evidence="1">
    <location>
        <begin position="7"/>
        <end position="60"/>
    </location>
</feature>
<evidence type="ECO:0000313" key="3">
    <source>
        <dbReference type="Proteomes" id="UP000024559"/>
    </source>
</evidence>
<dbReference type="NCBIfam" id="TIGR01716">
    <property type="entry name" value="RGG_Cterm"/>
    <property type="match status" value="1"/>
</dbReference>
<dbReference type="SMART" id="SM00530">
    <property type="entry name" value="HTH_XRE"/>
    <property type="match status" value="1"/>
</dbReference>
<dbReference type="Pfam" id="PF01381">
    <property type="entry name" value="HTH_3"/>
    <property type="match status" value="1"/>
</dbReference>
<dbReference type="PROSITE" id="PS50943">
    <property type="entry name" value="HTH_CROC1"/>
    <property type="match status" value="1"/>
</dbReference>
<name>A0A0E2Q1X2_STRTR</name>
<dbReference type="GO" id="GO:0003677">
    <property type="term" value="F:DNA binding"/>
    <property type="evidence" value="ECO:0007669"/>
    <property type="project" value="InterPro"/>
</dbReference>
<reference evidence="3" key="1">
    <citation type="submission" date="2013-12" db="EMBL/GenBank/DDBJ databases">
        <title>Genome sequences of Streptococcus thermophilus strains MTH17CL396 and M17PTZA496 isolated from Fontina cheese in Valle d'Aosta region (Italy).</title>
        <authorList>
            <person name="Treu L."/>
            <person name="Giacomini A."/>
            <person name="Corich V."/>
            <person name="Vendramin V."/>
            <person name="Bovo B."/>
        </authorList>
    </citation>
    <scope>NUCLEOTIDE SEQUENCE [LARGE SCALE GENOMIC DNA]</scope>
    <source>
        <strain evidence="3">M17PTZA496</strain>
    </source>
</reference>
<dbReference type="InterPro" id="IPR053163">
    <property type="entry name" value="HTH-type_regulator_Rgg"/>
</dbReference>
<dbReference type="InterPro" id="IPR010982">
    <property type="entry name" value="Lambda_DNA-bd_dom_sf"/>
</dbReference>
<comment type="caution">
    <text evidence="2">The sequence shown here is derived from an EMBL/GenBank/DDBJ whole genome shotgun (WGS) entry which is preliminary data.</text>
</comment>
<evidence type="ECO:0000313" key="2">
    <source>
        <dbReference type="EMBL" id="ETW90535.1"/>
    </source>
</evidence>
<evidence type="ECO:0000259" key="1">
    <source>
        <dbReference type="PROSITE" id="PS50943"/>
    </source>
</evidence>
<dbReference type="HOGENOM" id="CLU_1639096_0_0_9"/>
<dbReference type="AlphaFoldDB" id="A0A0E2Q1X2"/>
<organism evidence="2 3">
    <name type="scientific">Streptococcus thermophilus M17PTZA496</name>
    <dbReference type="NCBI Taxonomy" id="1433289"/>
    <lineage>
        <taxon>Bacteria</taxon>
        <taxon>Bacillati</taxon>
        <taxon>Bacillota</taxon>
        <taxon>Bacilli</taxon>
        <taxon>Lactobacillales</taxon>
        <taxon>Streptococcaceae</taxon>
        <taxon>Streptococcus</taxon>
    </lineage>
</organism>
<gene>
    <name evidence="2" type="ORF">X841_03960</name>
</gene>
<dbReference type="CDD" id="cd00093">
    <property type="entry name" value="HTH_XRE"/>
    <property type="match status" value="1"/>
</dbReference>
<accession>A0A0E2Q1X2</accession>
<dbReference type="Proteomes" id="UP000024559">
    <property type="component" value="Chromosome"/>
</dbReference>
<dbReference type="Gene3D" id="1.10.260.40">
    <property type="entry name" value="lambda repressor-like DNA-binding domains"/>
    <property type="match status" value="1"/>
</dbReference>
<protein>
    <submittedName>
        <fullName evidence="2">MutR family transcriptional regulator</fullName>
    </submittedName>
</protein>
<dbReference type="Pfam" id="PF21259">
    <property type="entry name" value="Rgg_C"/>
    <property type="match status" value="1"/>
</dbReference>
<proteinExistence type="predicted"/>